<dbReference type="PANTHER" id="PTHR42912">
    <property type="entry name" value="METHYLTRANSFERASE"/>
    <property type="match status" value="1"/>
</dbReference>
<dbReference type="InterPro" id="IPR050508">
    <property type="entry name" value="Methyltransf_Superfamily"/>
</dbReference>
<dbReference type="GO" id="GO:0008757">
    <property type="term" value="F:S-adenosylmethionine-dependent methyltransferase activity"/>
    <property type="evidence" value="ECO:0007669"/>
    <property type="project" value="InterPro"/>
</dbReference>
<dbReference type="CDD" id="cd02440">
    <property type="entry name" value="AdoMet_MTases"/>
    <property type="match status" value="1"/>
</dbReference>
<protein>
    <submittedName>
        <fullName evidence="2">Predicted protein</fullName>
    </submittedName>
</protein>
<accession>C1MHR9</accession>
<gene>
    <name evidence="2" type="ORF">MICPUCDRAFT_13080</name>
</gene>
<sequence length="231" mass="25908">MDSPLYPDYYLKTFHYQTDGWLSTQSAEVYEVSTETLFLGRQDAMQRTALVPLSEYMRERDGAGAKLLELACGTGRFLTFVRDNYPGMDTTGLDLSPFYLIEARKNGEYWEKMRRRAAAEAMPFPDASFDVITCVYLLHELPAEARAAAAKEAARLLKPGGLLVLADSVQLGDRPRLDAHLGKFGDFNEPHYRDYISSELVSVFGPDGAGLTPWTKELCSSTKVLSFRKPK</sequence>
<reference evidence="2 3" key="1">
    <citation type="journal article" date="2009" name="Science">
        <title>Green evolution and dynamic adaptations revealed by genomes of the marine picoeukaryotes Micromonas.</title>
        <authorList>
            <person name="Worden A.Z."/>
            <person name="Lee J.H."/>
            <person name="Mock T."/>
            <person name="Rouze P."/>
            <person name="Simmons M.P."/>
            <person name="Aerts A.L."/>
            <person name="Allen A.E."/>
            <person name="Cuvelier M.L."/>
            <person name="Derelle E."/>
            <person name="Everett M.V."/>
            <person name="Foulon E."/>
            <person name="Grimwood J."/>
            <person name="Gundlach H."/>
            <person name="Henrissat B."/>
            <person name="Napoli C."/>
            <person name="McDonald S.M."/>
            <person name="Parker M.S."/>
            <person name="Rombauts S."/>
            <person name="Salamov A."/>
            <person name="Von Dassow P."/>
            <person name="Badger J.H."/>
            <person name="Coutinho P.M."/>
            <person name="Demir E."/>
            <person name="Dubchak I."/>
            <person name="Gentemann C."/>
            <person name="Eikrem W."/>
            <person name="Gready J.E."/>
            <person name="John U."/>
            <person name="Lanier W."/>
            <person name="Lindquist E.A."/>
            <person name="Lucas S."/>
            <person name="Mayer K.F."/>
            <person name="Moreau H."/>
            <person name="Not F."/>
            <person name="Otillar R."/>
            <person name="Panaud O."/>
            <person name="Pangilinan J."/>
            <person name="Paulsen I."/>
            <person name="Piegu B."/>
            <person name="Poliakov A."/>
            <person name="Robbens S."/>
            <person name="Schmutz J."/>
            <person name="Toulza E."/>
            <person name="Wyss T."/>
            <person name="Zelensky A."/>
            <person name="Zhou K."/>
            <person name="Armbrust E.V."/>
            <person name="Bhattacharya D."/>
            <person name="Goodenough U.W."/>
            <person name="Van de Peer Y."/>
            <person name="Grigoriev I.V."/>
        </authorList>
    </citation>
    <scope>NUCLEOTIDE SEQUENCE [LARGE SCALE GENOMIC DNA]</scope>
    <source>
        <strain evidence="2 3">CCMP1545</strain>
    </source>
</reference>
<dbReference type="RefSeq" id="XP_003055540.1">
    <property type="nucleotide sequence ID" value="XM_003055494.1"/>
</dbReference>
<feature type="domain" description="Methyltransferase type 11" evidence="1">
    <location>
        <begin position="68"/>
        <end position="165"/>
    </location>
</feature>
<dbReference type="InterPro" id="IPR029063">
    <property type="entry name" value="SAM-dependent_MTases_sf"/>
</dbReference>
<evidence type="ECO:0000313" key="2">
    <source>
        <dbReference type="EMBL" id="EEH60792.1"/>
    </source>
</evidence>
<proteinExistence type="predicted"/>
<dbReference type="AlphaFoldDB" id="C1MHR9"/>
<evidence type="ECO:0000259" key="1">
    <source>
        <dbReference type="Pfam" id="PF08241"/>
    </source>
</evidence>
<organism evidence="3">
    <name type="scientific">Micromonas pusilla (strain CCMP1545)</name>
    <name type="common">Picoplanktonic green alga</name>
    <dbReference type="NCBI Taxonomy" id="564608"/>
    <lineage>
        <taxon>Eukaryota</taxon>
        <taxon>Viridiplantae</taxon>
        <taxon>Chlorophyta</taxon>
        <taxon>Mamiellophyceae</taxon>
        <taxon>Mamiellales</taxon>
        <taxon>Mamiellaceae</taxon>
        <taxon>Micromonas</taxon>
    </lineage>
</organism>
<dbReference type="EMBL" id="GG663735">
    <property type="protein sequence ID" value="EEH60792.1"/>
    <property type="molecule type" value="Genomic_DNA"/>
</dbReference>
<evidence type="ECO:0000313" key="3">
    <source>
        <dbReference type="Proteomes" id="UP000001876"/>
    </source>
</evidence>
<dbReference type="Proteomes" id="UP000001876">
    <property type="component" value="Unassembled WGS sequence"/>
</dbReference>
<name>C1MHR9_MICPC</name>
<dbReference type="OrthoDB" id="3647at2759"/>
<dbReference type="Gene3D" id="3.40.50.150">
    <property type="entry name" value="Vaccinia Virus protein VP39"/>
    <property type="match status" value="1"/>
</dbReference>
<dbReference type="SUPFAM" id="SSF53335">
    <property type="entry name" value="S-adenosyl-L-methionine-dependent methyltransferases"/>
    <property type="match status" value="1"/>
</dbReference>
<keyword evidence="3" id="KW-1185">Reference proteome</keyword>
<dbReference type="STRING" id="564608.C1MHR9"/>
<dbReference type="Pfam" id="PF08241">
    <property type="entry name" value="Methyltransf_11"/>
    <property type="match status" value="1"/>
</dbReference>
<dbReference type="PANTHER" id="PTHR42912:SF81">
    <property type="entry name" value="METHYLTRANSFERASE DOMAIN-CONTAINING PROTEIN"/>
    <property type="match status" value="1"/>
</dbReference>
<dbReference type="InterPro" id="IPR013216">
    <property type="entry name" value="Methyltransf_11"/>
</dbReference>
<dbReference type="GeneID" id="9681065"/>
<dbReference type="KEGG" id="mpp:MICPUCDRAFT_13080"/>
<dbReference type="eggNOG" id="ENOG502QVUA">
    <property type="taxonomic scope" value="Eukaryota"/>
</dbReference>